<feature type="non-terminal residue" evidence="1">
    <location>
        <position position="1"/>
    </location>
</feature>
<feature type="non-terminal residue" evidence="1">
    <location>
        <position position="91"/>
    </location>
</feature>
<dbReference type="Proteomes" id="UP000789901">
    <property type="component" value="Unassembled WGS sequence"/>
</dbReference>
<evidence type="ECO:0000313" key="2">
    <source>
        <dbReference type="Proteomes" id="UP000789901"/>
    </source>
</evidence>
<comment type="caution">
    <text evidence="1">The sequence shown here is derived from an EMBL/GenBank/DDBJ whole genome shotgun (WGS) entry which is preliminary data.</text>
</comment>
<sequence length="91" mass="10502">QTVMAINSSNPIVPNNSGLKTVLNIESYTFKGRDRSPKCRYISSIEREQKRKGIQLVAPTSVVHVIKQITTQLFIKMKQDQLEIYRKVRIK</sequence>
<keyword evidence="2" id="KW-1185">Reference proteome</keyword>
<organism evidence="1 2">
    <name type="scientific">Gigaspora margarita</name>
    <dbReference type="NCBI Taxonomy" id="4874"/>
    <lineage>
        <taxon>Eukaryota</taxon>
        <taxon>Fungi</taxon>
        <taxon>Fungi incertae sedis</taxon>
        <taxon>Mucoromycota</taxon>
        <taxon>Glomeromycotina</taxon>
        <taxon>Glomeromycetes</taxon>
        <taxon>Diversisporales</taxon>
        <taxon>Gigasporaceae</taxon>
        <taxon>Gigaspora</taxon>
    </lineage>
</organism>
<dbReference type="EMBL" id="CAJVQB010107766">
    <property type="protein sequence ID" value="CAG8851766.1"/>
    <property type="molecule type" value="Genomic_DNA"/>
</dbReference>
<name>A0ABN7XAC5_GIGMA</name>
<accession>A0ABN7XAC5</accession>
<protein>
    <submittedName>
        <fullName evidence="1">17344_t:CDS:1</fullName>
    </submittedName>
</protein>
<gene>
    <name evidence="1" type="ORF">GMARGA_LOCUS40903</name>
</gene>
<proteinExistence type="predicted"/>
<reference evidence="1 2" key="1">
    <citation type="submission" date="2021-06" db="EMBL/GenBank/DDBJ databases">
        <authorList>
            <person name="Kallberg Y."/>
            <person name="Tangrot J."/>
            <person name="Rosling A."/>
        </authorList>
    </citation>
    <scope>NUCLEOTIDE SEQUENCE [LARGE SCALE GENOMIC DNA]</scope>
    <source>
        <strain evidence="1 2">120-4 pot B 10/14</strain>
    </source>
</reference>
<evidence type="ECO:0000313" key="1">
    <source>
        <dbReference type="EMBL" id="CAG8851766.1"/>
    </source>
</evidence>